<accession>A0AA94ESF6</accession>
<feature type="chain" id="PRO_5041697175" evidence="2">
    <location>
        <begin position="24"/>
        <end position="125"/>
    </location>
</feature>
<dbReference type="AlphaFoldDB" id="A0AA94ESF6"/>
<protein>
    <submittedName>
        <fullName evidence="3">Uncharacterized protein</fullName>
    </submittedName>
</protein>
<feature type="signal peptide" evidence="2">
    <location>
        <begin position="1"/>
        <end position="23"/>
    </location>
</feature>
<organism evidence="3 4">
    <name type="scientific">Pseudomonas koreensis</name>
    <dbReference type="NCBI Taxonomy" id="198620"/>
    <lineage>
        <taxon>Bacteria</taxon>
        <taxon>Pseudomonadati</taxon>
        <taxon>Pseudomonadota</taxon>
        <taxon>Gammaproteobacteria</taxon>
        <taxon>Pseudomonadales</taxon>
        <taxon>Pseudomonadaceae</taxon>
        <taxon>Pseudomonas</taxon>
    </lineage>
</organism>
<sequence>MTFNRVGKTLFLTGSLAATCAQANNAEDSNKSNIAPGANLQDKYPHRLYDSNAHTNDVLPRATVPISSRPDPHNGYSNTHRSGRGQGLEVRQPHPQRLHRAAVDRKGDGLPQYTLYTDINVTFGK</sequence>
<gene>
    <name evidence="3" type="ORF">A9HBioS_0150</name>
</gene>
<name>A0AA94ESF6_9PSED</name>
<dbReference type="Proteomes" id="UP000288002">
    <property type="component" value="Unassembled WGS sequence"/>
</dbReference>
<evidence type="ECO:0000313" key="3">
    <source>
        <dbReference type="EMBL" id="RVD79626.1"/>
    </source>
</evidence>
<dbReference type="EMBL" id="MKWS01000001">
    <property type="protein sequence ID" value="RVD79626.1"/>
    <property type="molecule type" value="Genomic_DNA"/>
</dbReference>
<evidence type="ECO:0000256" key="2">
    <source>
        <dbReference type="SAM" id="SignalP"/>
    </source>
</evidence>
<reference evidence="3 4" key="1">
    <citation type="submission" date="2016-10" db="EMBL/GenBank/DDBJ databases">
        <title>Search of new enzymes for the oxidation of sulfur compounds.</title>
        <authorList>
            <person name="Novo A."/>
            <person name="Moreira I.S."/>
            <person name="Castro P.M."/>
        </authorList>
    </citation>
    <scope>NUCLEOTIDE SEQUENCE [LARGE SCALE GENOMIC DNA]</scope>
    <source>
        <strain evidence="3 4">A9</strain>
    </source>
</reference>
<feature type="region of interest" description="Disordered" evidence="1">
    <location>
        <begin position="50"/>
        <end position="107"/>
    </location>
</feature>
<evidence type="ECO:0000256" key="1">
    <source>
        <dbReference type="SAM" id="MobiDB-lite"/>
    </source>
</evidence>
<comment type="caution">
    <text evidence="3">The sequence shown here is derived from an EMBL/GenBank/DDBJ whole genome shotgun (WGS) entry which is preliminary data.</text>
</comment>
<keyword evidence="2" id="KW-0732">Signal</keyword>
<proteinExistence type="predicted"/>
<evidence type="ECO:0000313" key="4">
    <source>
        <dbReference type="Proteomes" id="UP000288002"/>
    </source>
</evidence>